<keyword evidence="2" id="KW-1185">Reference proteome</keyword>
<dbReference type="KEGG" id="lnu:N7U66_19565"/>
<evidence type="ECO:0000313" key="2">
    <source>
        <dbReference type="Proteomes" id="UP001164705"/>
    </source>
</evidence>
<sequence>MKSRKLKVILNYPGTVGDQLLKKKNKFIVYLFFYILQKSDYFMKYTLEILVEIPLHEFIKKFDNHTNMKYWQRGLESFEHLHGNPGQVGAQMILNYKFGNRKIALTETITKSKFPNVFHVNYDTKGLHNIQRNYFKTTPENHTQWISENEFIPISFAMRMMTLIMPSAFKKQSMTYLTDFKNFAEKGITVKHA</sequence>
<dbReference type="AlphaFoldDB" id="A0A9E8SE71"/>
<reference evidence="1" key="1">
    <citation type="submission" date="2022-11" db="EMBL/GenBank/DDBJ databases">
        <title>Lacinutrix neustonica HL-RS19T sp. nov., isolated from the surface microlayer sample of brackish Lake Shihwa.</title>
        <authorList>
            <person name="Choi J.Y."/>
            <person name="Hwang C.Y."/>
        </authorList>
    </citation>
    <scope>NUCLEOTIDE SEQUENCE</scope>
    <source>
        <strain evidence="1">HL-RS19</strain>
    </source>
</reference>
<dbReference type="Proteomes" id="UP001164705">
    <property type="component" value="Chromosome"/>
</dbReference>
<evidence type="ECO:0000313" key="1">
    <source>
        <dbReference type="EMBL" id="WAC01999.1"/>
    </source>
</evidence>
<gene>
    <name evidence="1" type="ORF">N7U66_19565</name>
</gene>
<dbReference type="SUPFAM" id="SSF55961">
    <property type="entry name" value="Bet v1-like"/>
    <property type="match status" value="1"/>
</dbReference>
<proteinExistence type="predicted"/>
<dbReference type="RefSeq" id="WP_267676597.1">
    <property type="nucleotide sequence ID" value="NZ_CP113088.1"/>
</dbReference>
<accession>A0A9E8SE71</accession>
<dbReference type="EMBL" id="CP113088">
    <property type="protein sequence ID" value="WAC01999.1"/>
    <property type="molecule type" value="Genomic_DNA"/>
</dbReference>
<name>A0A9E8SE71_9FLAO</name>
<organism evidence="1 2">
    <name type="scientific">Lacinutrix neustonica</name>
    <dbReference type="NCBI Taxonomy" id="2980107"/>
    <lineage>
        <taxon>Bacteria</taxon>
        <taxon>Pseudomonadati</taxon>
        <taxon>Bacteroidota</taxon>
        <taxon>Flavobacteriia</taxon>
        <taxon>Flavobacteriales</taxon>
        <taxon>Flavobacteriaceae</taxon>
        <taxon>Lacinutrix</taxon>
    </lineage>
</organism>
<dbReference type="Gene3D" id="3.30.530.20">
    <property type="match status" value="1"/>
</dbReference>
<dbReference type="InterPro" id="IPR023393">
    <property type="entry name" value="START-like_dom_sf"/>
</dbReference>
<protein>
    <submittedName>
        <fullName evidence="1">SRPBCC family protein</fullName>
    </submittedName>
</protein>